<dbReference type="AlphaFoldDB" id="A0A4C1UBP5"/>
<gene>
    <name evidence="1" type="ORF">EVAR_13716_1</name>
</gene>
<evidence type="ECO:0000313" key="1">
    <source>
        <dbReference type="EMBL" id="GBP23759.1"/>
    </source>
</evidence>
<comment type="caution">
    <text evidence="1">The sequence shown here is derived from an EMBL/GenBank/DDBJ whole genome shotgun (WGS) entry which is preliminary data.</text>
</comment>
<reference evidence="1 2" key="1">
    <citation type="journal article" date="2019" name="Commun. Biol.">
        <title>The bagworm genome reveals a unique fibroin gene that provides high tensile strength.</title>
        <authorList>
            <person name="Kono N."/>
            <person name="Nakamura H."/>
            <person name="Ohtoshi R."/>
            <person name="Tomita M."/>
            <person name="Numata K."/>
            <person name="Arakawa K."/>
        </authorList>
    </citation>
    <scope>NUCLEOTIDE SEQUENCE [LARGE SCALE GENOMIC DNA]</scope>
</reference>
<organism evidence="1 2">
    <name type="scientific">Eumeta variegata</name>
    <name type="common">Bagworm moth</name>
    <name type="synonym">Eumeta japonica</name>
    <dbReference type="NCBI Taxonomy" id="151549"/>
    <lineage>
        <taxon>Eukaryota</taxon>
        <taxon>Metazoa</taxon>
        <taxon>Ecdysozoa</taxon>
        <taxon>Arthropoda</taxon>
        <taxon>Hexapoda</taxon>
        <taxon>Insecta</taxon>
        <taxon>Pterygota</taxon>
        <taxon>Neoptera</taxon>
        <taxon>Endopterygota</taxon>
        <taxon>Lepidoptera</taxon>
        <taxon>Glossata</taxon>
        <taxon>Ditrysia</taxon>
        <taxon>Tineoidea</taxon>
        <taxon>Psychidae</taxon>
        <taxon>Oiketicinae</taxon>
        <taxon>Eumeta</taxon>
    </lineage>
</organism>
<keyword evidence="2" id="KW-1185">Reference proteome</keyword>
<evidence type="ECO:0000313" key="2">
    <source>
        <dbReference type="Proteomes" id="UP000299102"/>
    </source>
</evidence>
<dbReference type="Proteomes" id="UP000299102">
    <property type="component" value="Unassembled WGS sequence"/>
</dbReference>
<protein>
    <submittedName>
        <fullName evidence="1">Uncharacterized protein</fullName>
    </submittedName>
</protein>
<dbReference type="EMBL" id="BGZK01000153">
    <property type="protein sequence ID" value="GBP23759.1"/>
    <property type="molecule type" value="Genomic_DNA"/>
</dbReference>
<proteinExistence type="predicted"/>
<accession>A0A4C1UBP5</accession>
<name>A0A4C1UBP5_EUMVA</name>
<sequence length="106" mass="12166">MYSTAIIDRRVHKRHTSCSGKGNALAVPLSRVDLITRPMAIDFKELEASQSNDTMHVCFVEAESIAKLKRIFMPFGKAYVVLDRSLKNARPYIKRKTFKFPFDCIK</sequence>